<dbReference type="Proteomes" id="UP000662747">
    <property type="component" value="Chromosome"/>
</dbReference>
<dbReference type="InterPro" id="IPR029058">
    <property type="entry name" value="AB_hydrolase_fold"/>
</dbReference>
<dbReference type="Gene3D" id="3.40.50.1820">
    <property type="entry name" value="alpha/beta hydrolase"/>
    <property type="match status" value="1"/>
</dbReference>
<dbReference type="RefSeq" id="WP_206724484.1">
    <property type="nucleotide sequence ID" value="NZ_CP071090.1"/>
</dbReference>
<reference evidence="2 3" key="1">
    <citation type="submission" date="2021-02" db="EMBL/GenBank/DDBJ databases">
        <title>De Novo genome assembly of isolated myxobacteria.</title>
        <authorList>
            <person name="Stevens D.C."/>
        </authorList>
    </citation>
    <scope>NUCLEOTIDE SEQUENCE [LARGE SCALE GENOMIC DNA]</scope>
    <source>
        <strain evidence="3">SCPEA02</strain>
    </source>
</reference>
<dbReference type="EMBL" id="CP071090">
    <property type="protein sequence ID" value="QSQ22908.1"/>
    <property type="molecule type" value="Genomic_DNA"/>
</dbReference>
<organism evidence="2 3">
    <name type="scientific">Pyxidicoccus parkwayensis</name>
    <dbReference type="NCBI Taxonomy" id="2813578"/>
    <lineage>
        <taxon>Bacteria</taxon>
        <taxon>Pseudomonadati</taxon>
        <taxon>Myxococcota</taxon>
        <taxon>Myxococcia</taxon>
        <taxon>Myxococcales</taxon>
        <taxon>Cystobacterineae</taxon>
        <taxon>Myxococcaceae</taxon>
        <taxon>Pyxidicoccus</taxon>
    </lineage>
</organism>
<feature type="signal peptide" evidence="1">
    <location>
        <begin position="1"/>
        <end position="26"/>
    </location>
</feature>
<evidence type="ECO:0000256" key="1">
    <source>
        <dbReference type="SAM" id="SignalP"/>
    </source>
</evidence>
<sequence>MSKSSLWMRWCAPFVVGLGLAVGCGAGPEPASEALAVAHVEQGVSNCTGPTGAVCRLVTPTEVGTPGSGNYLDPHVVIRPATPTKAELVVFLPGTGGKPENSLSGALADADHSIYASASSKGYRVIGLAYQNTPAIGQLCGSDDACYLPTRRTLITGDVQAGSAVTTMDREDAIIPRLTRLLVYLRDTGDPTGGWGSFLVNPSCTLLCRINPAKLIISGHSQGGGHAGVIGKDYAVRRVVMLASPCDALGNPGPIATWSLPPFTTPPGTDTYRGLIARGQTSSGYTLDLCDPDAPKHWAPERMNAQWSRITSSTGLCPSDPHACVIRDAQFFTEWQNLWP</sequence>
<accession>A0ABX7NW25</accession>
<keyword evidence="1" id="KW-0732">Signal</keyword>
<evidence type="ECO:0000313" key="2">
    <source>
        <dbReference type="EMBL" id="QSQ22908.1"/>
    </source>
</evidence>
<protein>
    <recommendedName>
        <fullName evidence="4">Alpha/beta hydrolase</fullName>
    </recommendedName>
</protein>
<evidence type="ECO:0000313" key="3">
    <source>
        <dbReference type="Proteomes" id="UP000662747"/>
    </source>
</evidence>
<gene>
    <name evidence="2" type="ORF">JY651_48770</name>
</gene>
<feature type="chain" id="PRO_5046719778" description="Alpha/beta hydrolase" evidence="1">
    <location>
        <begin position="27"/>
        <end position="340"/>
    </location>
</feature>
<keyword evidence="3" id="KW-1185">Reference proteome</keyword>
<name>A0ABX7NW25_9BACT</name>
<dbReference type="InterPro" id="IPR058180">
    <property type="entry name" value="BPSS1187-like"/>
</dbReference>
<dbReference type="SUPFAM" id="SSF53474">
    <property type="entry name" value="alpha/beta-Hydrolases"/>
    <property type="match status" value="1"/>
</dbReference>
<dbReference type="PROSITE" id="PS51257">
    <property type="entry name" value="PROKAR_LIPOPROTEIN"/>
    <property type="match status" value="1"/>
</dbReference>
<dbReference type="NCBIfam" id="NF047580">
    <property type="entry name" value="BPSS1187_fam"/>
    <property type="match status" value="1"/>
</dbReference>
<proteinExistence type="predicted"/>
<evidence type="ECO:0008006" key="4">
    <source>
        <dbReference type="Google" id="ProtNLM"/>
    </source>
</evidence>